<gene>
    <name evidence="1" type="ORF">GbCGDNIH9_8400</name>
</gene>
<proteinExistence type="predicted"/>
<dbReference type="Proteomes" id="UP000182373">
    <property type="component" value="Chromosome"/>
</dbReference>
<evidence type="ECO:0000313" key="1">
    <source>
        <dbReference type="EMBL" id="APH53513.1"/>
    </source>
</evidence>
<sequence>MPSLSHEVATISMVSYVSHSTRSQSIHRKVEKYGEQFSVSPEDHSGL</sequence>
<dbReference type="EMBL" id="CP018191">
    <property type="protein sequence ID" value="APH53513.1"/>
    <property type="molecule type" value="Genomic_DNA"/>
</dbReference>
<name>A0AAC9KCJ2_9PROT</name>
<evidence type="ECO:0000313" key="2">
    <source>
        <dbReference type="Proteomes" id="UP000182373"/>
    </source>
</evidence>
<protein>
    <submittedName>
        <fullName evidence="1">Uncharacterized protein</fullName>
    </submittedName>
</protein>
<accession>A0AAC9KCJ2</accession>
<dbReference type="AlphaFoldDB" id="A0AAC9KCJ2"/>
<organism evidence="1 2">
    <name type="scientific">Granulibacter bethesdensis</name>
    <dbReference type="NCBI Taxonomy" id="364410"/>
    <lineage>
        <taxon>Bacteria</taxon>
        <taxon>Pseudomonadati</taxon>
        <taxon>Pseudomonadota</taxon>
        <taxon>Alphaproteobacteria</taxon>
        <taxon>Acetobacterales</taxon>
        <taxon>Acetobacteraceae</taxon>
        <taxon>Granulibacter</taxon>
    </lineage>
</organism>
<reference evidence="2" key="1">
    <citation type="submission" date="2016-11" db="EMBL/GenBank/DDBJ databases">
        <title>Comparative genomic and phenotypic analysis of Granulibacter bethesdensis clinical isolates from patients with chronic granulomatous disease.</title>
        <authorList>
            <person name="Zarember K.A."/>
            <person name="Porcella S.F."/>
            <person name="Chu J."/>
            <person name="Ding L."/>
            <person name="Dahlstrom E."/>
            <person name="Barbian K."/>
            <person name="Martens C."/>
            <person name="Sykora L."/>
            <person name="Kramer S."/>
            <person name="Pettinato A.M."/>
            <person name="Hong H."/>
            <person name="Wald G."/>
            <person name="Berg L.J."/>
            <person name="Rogge L.S."/>
            <person name="Greenberg D.E."/>
            <person name="Falcone E.L."/>
            <person name="Neves J.F."/>
            <person name="Simoes M.J."/>
            <person name="Casal M."/>
            <person name="Rodriguez-Lopez F.C."/>
            <person name="Zelazny A."/>
            <person name="Gallin J.I."/>
            <person name="Holland S.M."/>
        </authorList>
    </citation>
    <scope>NUCLEOTIDE SEQUENCE [LARGE SCALE GENOMIC DNA]</scope>
    <source>
        <strain evidence="2">NIH9.1</strain>
    </source>
</reference>